<name>A0A266QDX3_9GAMM</name>
<dbReference type="EMBL" id="NHNI01000001">
    <property type="protein sequence ID" value="OZY88035.1"/>
    <property type="molecule type" value="Genomic_DNA"/>
</dbReference>
<dbReference type="PROSITE" id="PS50887">
    <property type="entry name" value="GGDEF"/>
    <property type="match status" value="1"/>
</dbReference>
<evidence type="ECO:0000313" key="6">
    <source>
        <dbReference type="EMBL" id="OZY88035.1"/>
    </source>
</evidence>
<evidence type="ECO:0000313" key="7">
    <source>
        <dbReference type="Proteomes" id="UP000216101"/>
    </source>
</evidence>
<dbReference type="AlphaFoldDB" id="A0A266QDX3"/>
<dbReference type="InterPro" id="IPR000160">
    <property type="entry name" value="GGDEF_dom"/>
</dbReference>
<reference evidence="7" key="1">
    <citation type="submission" date="2017-05" db="EMBL/GenBank/DDBJ databases">
        <authorList>
            <person name="Barney B.M."/>
        </authorList>
    </citation>
    <scope>NUCLEOTIDE SEQUENCE [LARGE SCALE GENOMIC DNA]</scope>
    <source>
        <strain evidence="7">PSBB022</strain>
    </source>
</reference>
<evidence type="ECO:0000256" key="1">
    <source>
        <dbReference type="ARBA" id="ARBA00001946"/>
    </source>
</evidence>
<protein>
    <recommendedName>
        <fullName evidence="2">diguanylate cyclase</fullName>
        <ecNumber evidence="2">2.7.7.65</ecNumber>
    </recommendedName>
</protein>
<dbReference type="SMART" id="SM00267">
    <property type="entry name" value="GGDEF"/>
    <property type="match status" value="1"/>
</dbReference>
<dbReference type="PANTHER" id="PTHR45138:SF9">
    <property type="entry name" value="DIGUANYLATE CYCLASE DGCM-RELATED"/>
    <property type="match status" value="1"/>
</dbReference>
<dbReference type="PANTHER" id="PTHR45138">
    <property type="entry name" value="REGULATORY COMPONENTS OF SENSORY TRANSDUCTION SYSTEM"/>
    <property type="match status" value="1"/>
</dbReference>
<gene>
    <name evidence="6" type="ORF">CBP51_12030</name>
</gene>
<sequence>MTVNSSDKNNWREKYLNALDEQEQLEKKFAEQQAILRSALVRVSVAADGQDDVLDKILAALREKLRGDMSAVDMADMLVQLERAALGFEAHREQGTQDVRQALMDITKPLQQFKLSRGVRKALGDYLAQLPQRSKKVRLYPALLQQLAEIQQQALSEIEQPKTGFFDRLLGAKTVPGSVPALDSPEDLSEDAAVLEAASAALEPHREEARQSLNIKPRASSQVPDLAPEYAAEIARVLNEFLFSLENEVAIKEKVEAIRQKVDQGLAQTALIPTLEAVRDLVMEAYLAANQAFANYLKNVNQELAEIYALLGGAVKNNQQELAASRKLQDDVMREMSDLETSTDSATDINQLKDRVKSQIGNIRQAIDQYQHNDATQNQLAQQLATLSEKVKLMEDEAEKNHSSLEKHRYKALHDPLTELPNREAYNERATAEVLRWQRYQRPLTIAIFDIDYFKKINDNFGHQAGDRVIKVIGRSIAKRLREVDFFCRYGGEEFVAFMPETDAESALVVLEKVREAIAKAAFNYKNQPMSITLSIGLTDFVTGDDLASAFERADKALYRAKSNGRNRCELLKGTSE</sequence>
<dbReference type="NCBIfam" id="TIGR00254">
    <property type="entry name" value="GGDEF"/>
    <property type="match status" value="1"/>
</dbReference>
<keyword evidence="7" id="KW-1185">Reference proteome</keyword>
<evidence type="ECO:0000256" key="3">
    <source>
        <dbReference type="ARBA" id="ARBA00034247"/>
    </source>
</evidence>
<dbReference type="Pfam" id="PF20975">
    <property type="entry name" value="DGCcoil"/>
    <property type="match status" value="1"/>
</dbReference>
<feature type="domain" description="GGDEF" evidence="5">
    <location>
        <begin position="442"/>
        <end position="574"/>
    </location>
</feature>
<proteinExistence type="predicted"/>
<dbReference type="CDD" id="cd01949">
    <property type="entry name" value="GGDEF"/>
    <property type="match status" value="1"/>
</dbReference>
<dbReference type="EC" id="2.7.7.65" evidence="2"/>
<dbReference type="InterPro" id="IPR050469">
    <property type="entry name" value="Diguanylate_Cyclase"/>
</dbReference>
<dbReference type="InterPro" id="IPR043128">
    <property type="entry name" value="Rev_trsase/Diguanyl_cyclase"/>
</dbReference>
<dbReference type="Proteomes" id="UP000216101">
    <property type="component" value="Unassembled WGS sequence"/>
</dbReference>
<dbReference type="InterPro" id="IPR029787">
    <property type="entry name" value="Nucleotide_cyclase"/>
</dbReference>
<dbReference type="Pfam" id="PF00990">
    <property type="entry name" value="GGDEF"/>
    <property type="match status" value="1"/>
</dbReference>
<dbReference type="InterPro" id="IPR048516">
    <property type="entry name" value="DGCcoil"/>
</dbReference>
<evidence type="ECO:0000256" key="4">
    <source>
        <dbReference type="SAM" id="Coils"/>
    </source>
</evidence>
<dbReference type="SUPFAM" id="SSF55073">
    <property type="entry name" value="Nucleotide cyclase"/>
    <property type="match status" value="1"/>
</dbReference>
<dbReference type="Gene3D" id="3.30.70.270">
    <property type="match status" value="1"/>
</dbReference>
<organism evidence="6 7">
    <name type="scientific">Cellvibrio mixtus</name>
    <dbReference type="NCBI Taxonomy" id="39650"/>
    <lineage>
        <taxon>Bacteria</taxon>
        <taxon>Pseudomonadati</taxon>
        <taxon>Pseudomonadota</taxon>
        <taxon>Gammaproteobacteria</taxon>
        <taxon>Cellvibrionales</taxon>
        <taxon>Cellvibrionaceae</taxon>
        <taxon>Cellvibrio</taxon>
    </lineage>
</organism>
<dbReference type="GO" id="GO:0052621">
    <property type="term" value="F:diguanylate cyclase activity"/>
    <property type="evidence" value="ECO:0007669"/>
    <property type="project" value="UniProtKB-EC"/>
</dbReference>
<evidence type="ECO:0000259" key="5">
    <source>
        <dbReference type="PROSITE" id="PS50887"/>
    </source>
</evidence>
<dbReference type="RefSeq" id="WP_094985314.1">
    <property type="nucleotide sequence ID" value="NZ_NHNI01000001.1"/>
</dbReference>
<comment type="caution">
    <text evidence="6">The sequence shown here is derived from an EMBL/GenBank/DDBJ whole genome shotgun (WGS) entry which is preliminary data.</text>
</comment>
<feature type="coiled-coil region" evidence="4">
    <location>
        <begin position="349"/>
        <end position="397"/>
    </location>
</feature>
<comment type="catalytic activity">
    <reaction evidence="3">
        <text>2 GTP = 3',3'-c-di-GMP + 2 diphosphate</text>
        <dbReference type="Rhea" id="RHEA:24898"/>
        <dbReference type="ChEBI" id="CHEBI:33019"/>
        <dbReference type="ChEBI" id="CHEBI:37565"/>
        <dbReference type="ChEBI" id="CHEBI:58805"/>
        <dbReference type="EC" id="2.7.7.65"/>
    </reaction>
</comment>
<dbReference type="FunFam" id="3.30.70.270:FF:000001">
    <property type="entry name" value="Diguanylate cyclase domain protein"/>
    <property type="match status" value="1"/>
</dbReference>
<accession>A0A266QDX3</accession>
<evidence type="ECO:0000256" key="2">
    <source>
        <dbReference type="ARBA" id="ARBA00012528"/>
    </source>
</evidence>
<keyword evidence="4" id="KW-0175">Coiled coil</keyword>
<comment type="cofactor">
    <cofactor evidence="1">
        <name>Mg(2+)</name>
        <dbReference type="ChEBI" id="CHEBI:18420"/>
    </cofactor>
</comment>